<dbReference type="AlphaFoldDB" id="A0A089N0H7"/>
<dbReference type="EMBL" id="CP009286">
    <property type="protein sequence ID" value="AIQ62179.1"/>
    <property type="molecule type" value="Genomic_DNA"/>
</dbReference>
<dbReference type="PANTHER" id="PTHR35789">
    <property type="entry name" value="SPORE GERMINATION PROTEIN B3"/>
    <property type="match status" value="1"/>
</dbReference>
<dbReference type="Pfam" id="PF05504">
    <property type="entry name" value="Spore_GerAC"/>
    <property type="match status" value="1"/>
</dbReference>
<accession>A0A089N0H7</accession>
<feature type="domain" description="Spore germination protein N-terminal" evidence="9">
    <location>
        <begin position="25"/>
        <end position="201"/>
    </location>
</feature>
<dbReference type="Gene3D" id="6.20.190.10">
    <property type="entry name" value="Nutrient germinant receptor protein C, domain 1"/>
    <property type="match status" value="1"/>
</dbReference>
<keyword evidence="7" id="KW-0449">Lipoprotein</keyword>
<dbReference type="Pfam" id="PF25198">
    <property type="entry name" value="Spore_GerAC_N"/>
    <property type="match status" value="1"/>
</dbReference>
<dbReference type="NCBIfam" id="TIGR02887">
    <property type="entry name" value="spore_ger_x_C"/>
    <property type="match status" value="1"/>
</dbReference>
<gene>
    <name evidence="10" type="ORF">PSTEL_02620</name>
</gene>
<dbReference type="InterPro" id="IPR008844">
    <property type="entry name" value="Spore_GerAC-like"/>
</dbReference>
<keyword evidence="11" id="KW-1185">Reference proteome</keyword>
<dbReference type="KEGG" id="pste:PSTEL_02620"/>
<evidence type="ECO:0000256" key="4">
    <source>
        <dbReference type="ARBA" id="ARBA00022729"/>
    </source>
</evidence>
<keyword evidence="5" id="KW-0472">Membrane</keyword>
<evidence type="ECO:0000256" key="1">
    <source>
        <dbReference type="ARBA" id="ARBA00004635"/>
    </source>
</evidence>
<comment type="similarity">
    <text evidence="2">Belongs to the GerABKC lipoprotein family.</text>
</comment>
<keyword evidence="3" id="KW-0309">Germination</keyword>
<evidence type="ECO:0000256" key="2">
    <source>
        <dbReference type="ARBA" id="ARBA00007886"/>
    </source>
</evidence>
<keyword evidence="6" id="KW-0564">Palmitate</keyword>
<protein>
    <submittedName>
        <fullName evidence="10">Uncharacterized protein</fullName>
    </submittedName>
</protein>
<evidence type="ECO:0000256" key="7">
    <source>
        <dbReference type="ARBA" id="ARBA00023288"/>
    </source>
</evidence>
<dbReference type="GO" id="GO:0009847">
    <property type="term" value="P:spore germination"/>
    <property type="evidence" value="ECO:0007669"/>
    <property type="project" value="InterPro"/>
</dbReference>
<dbReference type="PANTHER" id="PTHR35789:SF1">
    <property type="entry name" value="SPORE GERMINATION PROTEIN B3"/>
    <property type="match status" value="1"/>
</dbReference>
<evidence type="ECO:0000256" key="3">
    <source>
        <dbReference type="ARBA" id="ARBA00022544"/>
    </source>
</evidence>
<dbReference type="PROSITE" id="PS51257">
    <property type="entry name" value="PROKAR_LIPOPROTEIN"/>
    <property type="match status" value="1"/>
</dbReference>
<dbReference type="OrthoDB" id="9816067at2"/>
<evidence type="ECO:0000256" key="5">
    <source>
        <dbReference type="ARBA" id="ARBA00023136"/>
    </source>
</evidence>
<keyword evidence="4" id="KW-0732">Signal</keyword>
<dbReference type="Gene3D" id="3.30.300.210">
    <property type="entry name" value="Nutrient germinant receptor protein C, domain 3"/>
    <property type="match status" value="1"/>
</dbReference>
<evidence type="ECO:0000313" key="10">
    <source>
        <dbReference type="EMBL" id="AIQ62179.1"/>
    </source>
</evidence>
<dbReference type="RefSeq" id="WP_038693282.1">
    <property type="nucleotide sequence ID" value="NZ_CP009286.1"/>
</dbReference>
<evidence type="ECO:0000256" key="6">
    <source>
        <dbReference type="ARBA" id="ARBA00023139"/>
    </source>
</evidence>
<organism evidence="10 11">
    <name type="scientific">Paenibacillus stellifer</name>
    <dbReference type="NCBI Taxonomy" id="169760"/>
    <lineage>
        <taxon>Bacteria</taxon>
        <taxon>Bacillati</taxon>
        <taxon>Bacillota</taxon>
        <taxon>Bacilli</taxon>
        <taxon>Bacillales</taxon>
        <taxon>Paenibacillaceae</taxon>
        <taxon>Paenibacillus</taxon>
    </lineage>
</organism>
<dbReference type="STRING" id="169760.PSTEL_02620"/>
<dbReference type="HOGENOM" id="CLU_051140_0_2_9"/>
<evidence type="ECO:0000259" key="8">
    <source>
        <dbReference type="Pfam" id="PF05504"/>
    </source>
</evidence>
<proteinExistence type="inferred from homology"/>
<evidence type="ECO:0000313" key="11">
    <source>
        <dbReference type="Proteomes" id="UP000029507"/>
    </source>
</evidence>
<dbReference type="InterPro" id="IPR038501">
    <property type="entry name" value="Spore_GerAC_C_sf"/>
</dbReference>
<evidence type="ECO:0000259" key="9">
    <source>
        <dbReference type="Pfam" id="PF25198"/>
    </source>
</evidence>
<dbReference type="InterPro" id="IPR057336">
    <property type="entry name" value="GerAC_N"/>
</dbReference>
<name>A0A089N0H7_9BACL</name>
<dbReference type="Proteomes" id="UP000029507">
    <property type="component" value="Chromosome"/>
</dbReference>
<feature type="domain" description="Spore germination GerAC-like C-terminal" evidence="8">
    <location>
        <begin position="228"/>
        <end position="394"/>
    </location>
</feature>
<comment type="subcellular location">
    <subcellularLocation>
        <location evidence="1">Membrane</location>
        <topology evidence="1">Lipid-anchor</topology>
    </subcellularLocation>
</comment>
<sequence length="410" mass="44987">MKRNLRRIIIVIVVLLATTGCGRATELNELSIATGTGIDGKKGDYSVTYQVSVASTSSSASGGGSVGASSQAGVRVFSSRGKTVQEAISMSAVEEPRKIYFAHNNILIISKETAEDGITPLLDSYFRNPNSRETVHVLASQGQARDILTKNIPPEKLPGRAISEVVEKEKFLVSFYPATTVFELALGITSESRTGVIPEISVSGEDPKELESSEVMSKTAQSAKLRLTGLVIFKGDRSVGKMNLEESLGMSWLTNRVKGTTLSFPDPDSLGEENQSAVRICNAKVKVTPVKGLLHYTIKVKAEVSGELIETTSEEDLTDTSGIDKLKQQIEQVILRQMEMAWASAKAMKVDILGIGNKIHVRNPKEWHKLKPNWDEELARMDMKADVKVKVVRTRLFLNSFRQMMNKTLE</sequence>
<dbReference type="GO" id="GO:0016020">
    <property type="term" value="C:membrane"/>
    <property type="evidence" value="ECO:0007669"/>
    <property type="project" value="UniProtKB-SubCell"/>
</dbReference>
<reference evidence="10 11" key="1">
    <citation type="submission" date="2014-08" db="EMBL/GenBank/DDBJ databases">
        <title>Comparative genomics of the Paenibacillus odorifer group.</title>
        <authorList>
            <person name="den Bakker H.C."/>
            <person name="Tsai Y.-C."/>
            <person name="Martin N."/>
            <person name="Korlach J."/>
            <person name="Wiedmann M."/>
        </authorList>
    </citation>
    <scope>NUCLEOTIDE SEQUENCE [LARGE SCALE GENOMIC DNA]</scope>
    <source>
        <strain evidence="10 11">DSM 14472</strain>
    </source>
</reference>
<dbReference type="InterPro" id="IPR046953">
    <property type="entry name" value="Spore_GerAC-like_C"/>
</dbReference>